<evidence type="ECO:0000313" key="2">
    <source>
        <dbReference type="EMBL" id="GAA0577627.1"/>
    </source>
</evidence>
<evidence type="ECO:0000313" key="3">
    <source>
        <dbReference type="Proteomes" id="UP001499951"/>
    </source>
</evidence>
<gene>
    <name evidence="2" type="ORF">GCM10008942_28140</name>
</gene>
<feature type="transmembrane region" description="Helical" evidence="1">
    <location>
        <begin position="116"/>
        <end position="134"/>
    </location>
</feature>
<feature type="transmembrane region" description="Helical" evidence="1">
    <location>
        <begin position="85"/>
        <end position="104"/>
    </location>
</feature>
<dbReference type="EMBL" id="BAAADD010000007">
    <property type="protein sequence ID" value="GAA0577627.1"/>
    <property type="molecule type" value="Genomic_DNA"/>
</dbReference>
<feature type="transmembrane region" description="Helical" evidence="1">
    <location>
        <begin position="394"/>
        <end position="415"/>
    </location>
</feature>
<dbReference type="RefSeq" id="WP_166936172.1">
    <property type="nucleotide sequence ID" value="NZ_BAAADD010000007.1"/>
</dbReference>
<reference evidence="2 3" key="1">
    <citation type="journal article" date="2019" name="Int. J. Syst. Evol. Microbiol.">
        <title>The Global Catalogue of Microorganisms (GCM) 10K type strain sequencing project: providing services to taxonomists for standard genome sequencing and annotation.</title>
        <authorList>
            <consortium name="The Broad Institute Genomics Platform"/>
            <consortium name="The Broad Institute Genome Sequencing Center for Infectious Disease"/>
            <person name="Wu L."/>
            <person name="Ma J."/>
        </authorList>
    </citation>
    <scope>NUCLEOTIDE SEQUENCE [LARGE SCALE GENOMIC DNA]</scope>
    <source>
        <strain evidence="2 3">JCM 15089</strain>
    </source>
</reference>
<name>A0ABN1EYD3_9PROT</name>
<keyword evidence="1" id="KW-0472">Membrane</keyword>
<organism evidence="2 3">
    <name type="scientific">Rhizomicrobium electricum</name>
    <dbReference type="NCBI Taxonomy" id="480070"/>
    <lineage>
        <taxon>Bacteria</taxon>
        <taxon>Pseudomonadati</taxon>
        <taxon>Pseudomonadota</taxon>
        <taxon>Alphaproteobacteria</taxon>
        <taxon>Micropepsales</taxon>
        <taxon>Micropepsaceae</taxon>
        <taxon>Rhizomicrobium</taxon>
    </lineage>
</organism>
<sequence length="478" mass="51105">MSDLAQNGHGSTAKFAFVGIVAALALLGLALAGGEALLTTLAVTAVVAAVVLIAVPQEKLLYFTFTVTILIAGTAHYYFGILYLYWLSYALGAGVFLRFLVTDVPAGRTARPNQTVPLVILGIFQALVLVTTLASPTSPMQILLGLKVYLPMWLVAVVLAFRPMTECFVERLEKGALLFAAAQAPFVLHQHFTGPDADAVVGTFGNFCNASLMLVCITAILTAIELHQSGRMTTKAAAAHIGLAFMMLLAGEVKAVLFLLPLALAVQQARWLWRNPRKALMAVPLVLVAMGAVVFVYDQLYWSGHGPQSLEEKSIGETFDWTWVNPETGDMGRVTSLAVWVIDRQTDLLHRFIGYGAGATRLDSSAAPGIIGARFAPAAVGVTTASQLLWETGIAGLVLHSAIILSGVLIAIRLGRRAKDEKAKGRMMTVAALLAVLFAYQFYKNYETSRAADQLILATLIGVVAAARRDGSFTPASE</sequence>
<keyword evidence="1" id="KW-1133">Transmembrane helix</keyword>
<feature type="transmembrane region" description="Helical" evidence="1">
    <location>
        <begin position="199"/>
        <end position="224"/>
    </location>
</feature>
<accession>A0ABN1EYD3</accession>
<feature type="transmembrane region" description="Helical" evidence="1">
    <location>
        <begin position="244"/>
        <end position="266"/>
    </location>
</feature>
<feature type="transmembrane region" description="Helical" evidence="1">
    <location>
        <begin position="37"/>
        <end position="55"/>
    </location>
</feature>
<comment type="caution">
    <text evidence="2">The sequence shown here is derived from an EMBL/GenBank/DDBJ whole genome shotgun (WGS) entry which is preliminary data.</text>
</comment>
<feature type="transmembrane region" description="Helical" evidence="1">
    <location>
        <begin position="278"/>
        <end position="297"/>
    </location>
</feature>
<keyword evidence="1" id="KW-0812">Transmembrane</keyword>
<feature type="transmembrane region" description="Helical" evidence="1">
    <location>
        <begin position="60"/>
        <end position="79"/>
    </location>
</feature>
<protein>
    <submittedName>
        <fullName evidence="2">Uncharacterized protein</fullName>
    </submittedName>
</protein>
<feature type="transmembrane region" description="Helical" evidence="1">
    <location>
        <begin position="427"/>
        <end position="443"/>
    </location>
</feature>
<feature type="transmembrane region" description="Helical" evidence="1">
    <location>
        <begin position="140"/>
        <end position="161"/>
    </location>
</feature>
<dbReference type="Proteomes" id="UP001499951">
    <property type="component" value="Unassembled WGS sequence"/>
</dbReference>
<keyword evidence="3" id="KW-1185">Reference proteome</keyword>
<evidence type="ECO:0000256" key="1">
    <source>
        <dbReference type="SAM" id="Phobius"/>
    </source>
</evidence>
<proteinExistence type="predicted"/>
<feature type="transmembrane region" description="Helical" evidence="1">
    <location>
        <begin position="12"/>
        <end position="31"/>
    </location>
</feature>